<proteinExistence type="predicted"/>
<dbReference type="Pfam" id="PF05567">
    <property type="entry name" value="T4P_PilY1"/>
    <property type="match status" value="1"/>
</dbReference>
<keyword evidence="1" id="KW-0479">Metal-binding</keyword>
<evidence type="ECO:0000256" key="2">
    <source>
        <dbReference type="ARBA" id="ARBA00022837"/>
    </source>
</evidence>
<keyword evidence="6" id="KW-1185">Reference proteome</keyword>
<dbReference type="STRING" id="415747.SAMN03097708_00545"/>
<feature type="domain" description="PilY1 beta-propeller" evidence="4">
    <location>
        <begin position="604"/>
        <end position="842"/>
    </location>
</feature>
<evidence type="ECO:0000256" key="3">
    <source>
        <dbReference type="SAM" id="SignalP"/>
    </source>
</evidence>
<dbReference type="AlphaFoldDB" id="A0A1G5PQY2"/>
<reference evidence="5 6" key="1">
    <citation type="submission" date="2016-10" db="EMBL/GenBank/DDBJ databases">
        <authorList>
            <person name="de Groot N.N."/>
        </authorList>
    </citation>
    <scope>NUCLEOTIDE SEQUENCE [LARGE SCALE GENOMIC DNA]</scope>
    <source>
        <strain evidence="5 6">HLD2</strain>
    </source>
</reference>
<name>A0A1G5PQY2_9GAMM</name>
<dbReference type="InterPro" id="IPR008707">
    <property type="entry name" value="B-propeller_PilY1"/>
</dbReference>
<evidence type="ECO:0000259" key="4">
    <source>
        <dbReference type="Pfam" id="PF05567"/>
    </source>
</evidence>
<keyword evidence="2" id="KW-0106">Calcium</keyword>
<dbReference type="EMBL" id="FMWD01000002">
    <property type="protein sequence ID" value="SCZ51621.1"/>
    <property type="molecule type" value="Genomic_DNA"/>
</dbReference>
<dbReference type="OrthoDB" id="7156875at2"/>
<evidence type="ECO:0000256" key="1">
    <source>
        <dbReference type="ARBA" id="ARBA00022723"/>
    </source>
</evidence>
<protein>
    <submittedName>
        <fullName evidence="5">Type IV pilus assembly protein PilY1</fullName>
    </submittedName>
</protein>
<dbReference type="RefSeq" id="WP_092992387.1">
    <property type="nucleotide sequence ID" value="NZ_FMWD01000002.1"/>
</dbReference>
<evidence type="ECO:0000313" key="6">
    <source>
        <dbReference type="Proteomes" id="UP000199648"/>
    </source>
</evidence>
<keyword evidence="3" id="KW-0732">Signal</keyword>
<feature type="chain" id="PRO_5011757929" evidence="3">
    <location>
        <begin position="23"/>
        <end position="1077"/>
    </location>
</feature>
<dbReference type="GO" id="GO:0046872">
    <property type="term" value="F:metal ion binding"/>
    <property type="evidence" value="ECO:0007669"/>
    <property type="project" value="UniProtKB-KW"/>
</dbReference>
<dbReference type="Proteomes" id="UP000199648">
    <property type="component" value="Unassembled WGS sequence"/>
</dbReference>
<sequence length="1077" mass="115506">MRTHLSVLALAATLIAAGSAIAEDIDLFLEQPEGSADVPNVLFMLDNSANWGSTLGDYRKKDILHQALAEVVLDPVTIGAMNAGIMTYTPNSSGGMISSAVGPIDSAKQAEFAEKILLPQQWETGIAVAEGEYVIPSLSSGFNGHIYQIASVGESPITGSSEPGWPTDGTSFTDDNEVTYTDLGQLVDVDKTIIDTDIAAIPKSSSAPYALSLHEAYLYYAGSAPLHGIEDGNDYDTTALDGSVYASPSATSCARNFVILIGNGSPDNGENKEAENELTDLDGKLQSDPIGLTPSNYEANWADEYARFMRSADVSSKDDKQGITTFVIDVVDPDEVKTKPDKAERSFLKSIANQGGGRYFQAKSVEEVKVAILEILREIAAVNSAFASTTLPVSVNVRGTNLNQVYMGVFRPDDLALPYWVGNLKLYKLALDPDTESLYLADKNGDPAESPTTGFIVSDAVSYWTSPSTFWDFHLEYDDSDSPDGEIVEKGAVAQNLRDPTSSPADRKLYTCIGCGTGDALSDAGSIFADTNTAITQAALGAADATERNNIINWVRGFDLQNENSNGDATTARPSIHGDVLHSRPAVINYNRNDPADEEDIIAFYGANDGIFRAVYGGKDGETKDGDEIWGFIPEEFFPKLKTLYDNGPAITADGGAKPYFADGNIGVYQDTGGDGVIHTGDKVHLFISMRRGGRLIYALDVSNPVDPKLLWKRDNNDTGWGELGQTWSEPKVSTLNIGGTPTTVLIMGAGYDAAFDDALPRSGAATMGRGILVVDASNGEVIWQAGAEPAGAAHNETVTGMTYPIPSNVTVIDRNRDGFDDRVYVGDTGGQVWKLDISDSVTSNWTVNRLASIADHSVASGDRKFLYAPDVVYADGYDAILIGSGDREHPLDTTVENRFYMFKDTLPDVDWTAITEAEMYNATANLIQEGDTDAETSLLSAARGWFIKLEDPGEKVVTSAVTLSGSTFFNTNAPNSSSDEEVQNSCVSGLGRARNYIVNFEDATATTNLDGVAGLTKSDRSNKVVGGGFPPSPVPVIVEIDGKKYQAVVSGTKVLTPPNVQLERREPVYWYRPGTD</sequence>
<gene>
    <name evidence="5" type="ORF">SAMN03097708_00545</name>
</gene>
<dbReference type="Gene3D" id="3.40.50.410">
    <property type="entry name" value="von Willebrand factor, type A domain"/>
    <property type="match status" value="1"/>
</dbReference>
<evidence type="ECO:0000313" key="5">
    <source>
        <dbReference type="EMBL" id="SCZ51621.1"/>
    </source>
</evidence>
<dbReference type="InterPro" id="IPR036465">
    <property type="entry name" value="vWFA_dom_sf"/>
</dbReference>
<feature type="signal peptide" evidence="3">
    <location>
        <begin position="1"/>
        <end position="22"/>
    </location>
</feature>
<organism evidence="5 6">
    <name type="scientific">Thiohalomonas denitrificans</name>
    <dbReference type="NCBI Taxonomy" id="415747"/>
    <lineage>
        <taxon>Bacteria</taxon>
        <taxon>Pseudomonadati</taxon>
        <taxon>Pseudomonadota</taxon>
        <taxon>Gammaproteobacteria</taxon>
        <taxon>Thiohalomonadales</taxon>
        <taxon>Thiohalomonadaceae</taxon>
        <taxon>Thiohalomonas</taxon>
    </lineage>
</organism>
<accession>A0A1G5PQY2</accession>